<evidence type="ECO:0000313" key="4">
    <source>
        <dbReference type="Proteomes" id="UP000179270"/>
    </source>
</evidence>
<accession>A0A1F7IET1</accession>
<feature type="signal peptide" evidence="2">
    <location>
        <begin position="1"/>
        <end position="20"/>
    </location>
</feature>
<comment type="caution">
    <text evidence="3">The sequence shown here is derived from an EMBL/GenBank/DDBJ whole genome shotgun (WGS) entry which is preliminary data.</text>
</comment>
<feature type="chain" id="PRO_5009529342" description="Motility protein" evidence="2">
    <location>
        <begin position="21"/>
        <end position="74"/>
    </location>
</feature>
<evidence type="ECO:0000256" key="2">
    <source>
        <dbReference type="SAM" id="SignalP"/>
    </source>
</evidence>
<evidence type="ECO:0008006" key="5">
    <source>
        <dbReference type="Google" id="ProtNLM"/>
    </source>
</evidence>
<dbReference type="EMBL" id="MGAF01000015">
    <property type="protein sequence ID" value="OGK41866.1"/>
    <property type="molecule type" value="Genomic_DNA"/>
</dbReference>
<dbReference type="Proteomes" id="UP000179270">
    <property type="component" value="Unassembled WGS sequence"/>
</dbReference>
<evidence type="ECO:0000256" key="1">
    <source>
        <dbReference type="SAM" id="MobiDB-lite"/>
    </source>
</evidence>
<keyword evidence="2" id="KW-0732">Signal</keyword>
<name>A0A1F7IET1_9BACT</name>
<organism evidence="3 4">
    <name type="scientific">Candidatus Roizmanbacteria bacterium RIFCSPLOWO2_01_FULL_35_13</name>
    <dbReference type="NCBI Taxonomy" id="1802055"/>
    <lineage>
        <taxon>Bacteria</taxon>
        <taxon>Candidatus Roizmaniibacteriota</taxon>
    </lineage>
</organism>
<sequence length="74" mass="8065">MAPKISKSMFLYINTLNALATNPDLAASILTEKQMSESVQLIQEMARVQPTVAVDLKKSEGTSTSPEKKSLPRS</sequence>
<reference evidence="3 4" key="1">
    <citation type="journal article" date="2016" name="Nat. Commun.">
        <title>Thousands of microbial genomes shed light on interconnected biogeochemical processes in an aquifer system.</title>
        <authorList>
            <person name="Anantharaman K."/>
            <person name="Brown C.T."/>
            <person name="Hug L.A."/>
            <person name="Sharon I."/>
            <person name="Castelle C.J."/>
            <person name="Probst A.J."/>
            <person name="Thomas B.C."/>
            <person name="Singh A."/>
            <person name="Wilkins M.J."/>
            <person name="Karaoz U."/>
            <person name="Brodie E.L."/>
            <person name="Williams K.H."/>
            <person name="Hubbard S.S."/>
            <person name="Banfield J.F."/>
        </authorList>
    </citation>
    <scope>NUCLEOTIDE SEQUENCE [LARGE SCALE GENOMIC DNA]</scope>
</reference>
<protein>
    <recommendedName>
        <fullName evidence="5">Motility protein</fullName>
    </recommendedName>
</protein>
<dbReference type="AlphaFoldDB" id="A0A1F7IET1"/>
<proteinExistence type="predicted"/>
<feature type="region of interest" description="Disordered" evidence="1">
    <location>
        <begin position="54"/>
        <end position="74"/>
    </location>
</feature>
<evidence type="ECO:0000313" key="3">
    <source>
        <dbReference type="EMBL" id="OGK41866.1"/>
    </source>
</evidence>
<gene>
    <name evidence="3" type="ORF">A3A74_02530</name>
</gene>
<feature type="compositionally biased region" description="Basic and acidic residues" evidence="1">
    <location>
        <begin position="55"/>
        <end position="74"/>
    </location>
</feature>